<dbReference type="PANTHER" id="PTHR30250:SF21">
    <property type="entry name" value="LIPID II FLIPPASE MURJ"/>
    <property type="match status" value="1"/>
</dbReference>
<accession>A0A0R2DSN6</accession>
<evidence type="ECO:0000256" key="6">
    <source>
        <dbReference type="SAM" id="Phobius"/>
    </source>
</evidence>
<name>A0A0R2DSN6_9LACO</name>
<feature type="transmembrane region" description="Helical" evidence="6">
    <location>
        <begin position="193"/>
        <end position="220"/>
    </location>
</feature>
<dbReference type="PIRSF" id="PIRSF038958">
    <property type="entry name" value="PG_synth_SpoVB"/>
    <property type="match status" value="1"/>
</dbReference>
<dbReference type="InterPro" id="IPR024923">
    <property type="entry name" value="PG_synth_SpoVB"/>
</dbReference>
<dbReference type="STRING" id="1423744.FC86_GL001039"/>
<feature type="transmembrane region" description="Helical" evidence="6">
    <location>
        <begin position="170"/>
        <end position="187"/>
    </location>
</feature>
<feature type="transmembrane region" description="Helical" evidence="6">
    <location>
        <begin position="372"/>
        <end position="397"/>
    </location>
</feature>
<evidence type="ECO:0000256" key="5">
    <source>
        <dbReference type="ARBA" id="ARBA00023136"/>
    </source>
</evidence>
<keyword evidence="3 6" id="KW-0812">Transmembrane</keyword>
<feature type="transmembrane region" description="Helical" evidence="6">
    <location>
        <begin position="430"/>
        <end position="449"/>
    </location>
</feature>
<proteinExistence type="predicted"/>
<comment type="subcellular location">
    <subcellularLocation>
        <location evidence="1">Cell membrane</location>
        <topology evidence="1">Multi-pass membrane protein</topology>
    </subcellularLocation>
</comment>
<keyword evidence="2" id="KW-1003">Cell membrane</keyword>
<feature type="transmembrane region" description="Helical" evidence="6">
    <location>
        <begin position="130"/>
        <end position="149"/>
    </location>
</feature>
<feature type="transmembrane region" description="Helical" evidence="6">
    <location>
        <begin position="302"/>
        <end position="322"/>
    </location>
</feature>
<protein>
    <submittedName>
        <fullName evidence="7">Membrane protein involved in the export of o-antigen, teichoic acid lipoteichoic acid</fullName>
    </submittedName>
</protein>
<feature type="transmembrane region" description="Helical" evidence="6">
    <location>
        <begin position="470"/>
        <end position="492"/>
    </location>
</feature>
<dbReference type="PATRIC" id="fig|1423744.4.peg.1066"/>
<keyword evidence="8" id="KW-1185">Reference proteome</keyword>
<dbReference type="RefSeq" id="WP_056975234.1">
    <property type="nucleotide sequence ID" value="NZ_AYZL01000020.1"/>
</dbReference>
<feature type="transmembrane region" description="Helical" evidence="6">
    <location>
        <begin position="498"/>
        <end position="520"/>
    </location>
</feature>
<evidence type="ECO:0000256" key="4">
    <source>
        <dbReference type="ARBA" id="ARBA00022989"/>
    </source>
</evidence>
<comment type="caution">
    <text evidence="7">The sequence shown here is derived from an EMBL/GenBank/DDBJ whole genome shotgun (WGS) entry which is preliminary data.</text>
</comment>
<dbReference type="InterPro" id="IPR002797">
    <property type="entry name" value="Polysacc_synth"/>
</dbReference>
<reference evidence="7 8" key="1">
    <citation type="journal article" date="2015" name="Genome Announc.">
        <title>Expanding the biotechnology potential of lactobacilli through comparative genomics of 213 strains and associated genera.</title>
        <authorList>
            <person name="Sun Z."/>
            <person name="Harris H.M."/>
            <person name="McCann A."/>
            <person name="Guo C."/>
            <person name="Argimon S."/>
            <person name="Zhang W."/>
            <person name="Yang X."/>
            <person name="Jeffery I.B."/>
            <person name="Cooney J.C."/>
            <person name="Kagawa T.F."/>
            <person name="Liu W."/>
            <person name="Song Y."/>
            <person name="Salvetti E."/>
            <person name="Wrobel A."/>
            <person name="Rasinkangas P."/>
            <person name="Parkhill J."/>
            <person name="Rea M.C."/>
            <person name="O'Sullivan O."/>
            <person name="Ritari J."/>
            <person name="Douillard F.P."/>
            <person name="Paul Ross R."/>
            <person name="Yang R."/>
            <person name="Briner A.E."/>
            <person name="Felis G.E."/>
            <person name="de Vos W.M."/>
            <person name="Barrangou R."/>
            <person name="Klaenhammer T.R."/>
            <person name="Caufield P.W."/>
            <person name="Cui Y."/>
            <person name="Zhang H."/>
            <person name="O'Toole P.W."/>
        </authorList>
    </citation>
    <scope>NUCLEOTIDE SEQUENCE [LARGE SCALE GENOMIC DNA]</scope>
    <source>
        <strain evidence="7 8">DSM 23037</strain>
    </source>
</reference>
<dbReference type="OrthoDB" id="9775950at2"/>
<dbReference type="AlphaFoldDB" id="A0A0R2DSN6"/>
<dbReference type="EMBL" id="AYZL01000020">
    <property type="protein sequence ID" value="KRN03927.1"/>
    <property type="molecule type" value="Genomic_DNA"/>
</dbReference>
<feature type="transmembrane region" description="Helical" evidence="6">
    <location>
        <begin position="21"/>
        <end position="41"/>
    </location>
</feature>
<gene>
    <name evidence="7" type="ORF">FC86_GL001039</name>
</gene>
<dbReference type="PANTHER" id="PTHR30250">
    <property type="entry name" value="PST FAMILY PREDICTED COLANIC ACID TRANSPORTER"/>
    <property type="match status" value="1"/>
</dbReference>
<feature type="transmembrane region" description="Helical" evidence="6">
    <location>
        <begin position="248"/>
        <end position="268"/>
    </location>
</feature>
<feature type="transmembrane region" description="Helical" evidence="6">
    <location>
        <begin position="406"/>
        <end position="424"/>
    </location>
</feature>
<organism evidence="7 8">
    <name type="scientific">Holzapfeliella floricola DSM 23037 = JCM 16512</name>
    <dbReference type="NCBI Taxonomy" id="1423744"/>
    <lineage>
        <taxon>Bacteria</taxon>
        <taxon>Bacillati</taxon>
        <taxon>Bacillota</taxon>
        <taxon>Bacilli</taxon>
        <taxon>Lactobacillales</taxon>
        <taxon>Lactobacillaceae</taxon>
        <taxon>Holzapfeliella</taxon>
    </lineage>
</organism>
<evidence type="ECO:0000256" key="1">
    <source>
        <dbReference type="ARBA" id="ARBA00004651"/>
    </source>
</evidence>
<keyword evidence="4 6" id="KW-1133">Transmembrane helix</keyword>
<evidence type="ECO:0000313" key="7">
    <source>
        <dbReference type="EMBL" id="KRN03927.1"/>
    </source>
</evidence>
<evidence type="ECO:0000256" key="2">
    <source>
        <dbReference type="ARBA" id="ARBA00022475"/>
    </source>
</evidence>
<dbReference type="InterPro" id="IPR050833">
    <property type="entry name" value="Poly_Biosynth_Transport"/>
</dbReference>
<dbReference type="Proteomes" id="UP000051378">
    <property type="component" value="Unassembled WGS sequence"/>
</dbReference>
<evidence type="ECO:0000313" key="8">
    <source>
        <dbReference type="Proteomes" id="UP000051378"/>
    </source>
</evidence>
<sequence>MQENNQNQTTSKNTLLRGSAWMTMGSIFSRILGALYIIPWFAWMGSHGNIANALTARSYNIYSLFIIISTAGIPGAIAKQVAHYNALNEYGVGRKLFHRGIMLMLGLGVISTIAMYYFSPLLAGDDPRQIQVMQSLSAALLLIPVMSLIRGYFQGYNDMAPAALSQFVEQLFRVIYMLGATYIIMKLHSSGDYVLAVTHSTFAAAVGALAGLALLIFYYYKKKSQMDYLVLNSDNAISVSTGNLFKEIVRQSIPFIIIDSGITLFQLIDQYTFNQFMGTFVKVSTDQLDSWYALFGLNANKLIMITISLATAMAVTAIPLLSGAHARKNFPEITAHIDDTLELFLFVMIPSSFGMAAVATSLYSVFYNYDALGISVLYLSSFVAIALGLFTILAAILQGLSRNRLAILYLIVGIVIKLVLQYPLIALFKIYGPLVATGIGMSITSWLMLHHLKVRFRYSGERTKRRFAGIVLFSVFMFIPTKLVESGLIWLMRPDGKLSYLFIFVVSVLIGATVYGYLVLKTRLADRIIGSKVAGIRRRLKIS</sequence>
<feature type="transmembrane region" description="Helical" evidence="6">
    <location>
        <begin position="100"/>
        <end position="118"/>
    </location>
</feature>
<feature type="transmembrane region" description="Helical" evidence="6">
    <location>
        <begin position="343"/>
        <end position="366"/>
    </location>
</feature>
<feature type="transmembrane region" description="Helical" evidence="6">
    <location>
        <begin position="61"/>
        <end position="79"/>
    </location>
</feature>
<dbReference type="Pfam" id="PF01943">
    <property type="entry name" value="Polysacc_synt"/>
    <property type="match status" value="1"/>
</dbReference>
<keyword evidence="5 6" id="KW-0472">Membrane</keyword>
<evidence type="ECO:0000256" key="3">
    <source>
        <dbReference type="ARBA" id="ARBA00022692"/>
    </source>
</evidence>
<dbReference type="CDD" id="cd13124">
    <property type="entry name" value="MATE_SpoVB_like"/>
    <property type="match status" value="1"/>
</dbReference>
<dbReference type="GO" id="GO:0005886">
    <property type="term" value="C:plasma membrane"/>
    <property type="evidence" value="ECO:0007669"/>
    <property type="project" value="UniProtKB-SubCell"/>
</dbReference>